<reference evidence="2" key="1">
    <citation type="submission" date="2024-07" db="EMBL/GenBank/DDBJ databases">
        <title>Identification and characteristics of an arsenic-resistant bacterial isolate, which belongs to a novel species.</title>
        <authorList>
            <person name="Juszczyk A."/>
            <person name="Kowalczyk A."/>
            <person name="Was K."/>
            <person name="Kosowicz W."/>
            <person name="Budzyn A."/>
            <person name="Latowski D."/>
        </authorList>
    </citation>
    <scope>NUCLEOTIDE SEQUENCE</scope>
    <source>
        <strain evidence="2">As8PL</strain>
        <plasmid evidence="2">unnamed</plasmid>
    </source>
</reference>
<proteinExistence type="predicted"/>
<keyword evidence="1" id="KW-0472">Membrane</keyword>
<geneLocation type="plasmid" evidence="2">
    <name>unnamed</name>
</geneLocation>
<accession>A0AB39BNN7</accession>
<name>A0AB39BNN7_9BACI</name>
<organism evidence="2">
    <name type="scientific">Alkalihalophilus sp. As8PL</name>
    <dbReference type="NCBI Taxonomy" id="3237103"/>
    <lineage>
        <taxon>Bacteria</taxon>
        <taxon>Bacillati</taxon>
        <taxon>Bacillota</taxon>
        <taxon>Bacilli</taxon>
        <taxon>Bacillales</taxon>
        <taxon>Bacillaceae</taxon>
        <taxon>Alkalihalophilus</taxon>
    </lineage>
</organism>
<keyword evidence="1" id="KW-1133">Transmembrane helix</keyword>
<feature type="transmembrane region" description="Helical" evidence="1">
    <location>
        <begin position="20"/>
        <end position="42"/>
    </location>
</feature>
<evidence type="ECO:0000313" key="2">
    <source>
        <dbReference type="EMBL" id="XDI35217.1"/>
    </source>
</evidence>
<keyword evidence="2" id="KW-0614">Plasmid</keyword>
<dbReference type="AlphaFoldDB" id="A0AB39BNN7"/>
<evidence type="ECO:0000256" key="1">
    <source>
        <dbReference type="SAM" id="Phobius"/>
    </source>
</evidence>
<protein>
    <submittedName>
        <fullName evidence="2">Uncharacterized protein</fullName>
    </submittedName>
</protein>
<dbReference type="EMBL" id="CP162550">
    <property type="protein sequence ID" value="XDI35217.1"/>
    <property type="molecule type" value="Genomic_DNA"/>
</dbReference>
<keyword evidence="1" id="KW-0812">Transmembrane</keyword>
<sequence>MKFLSPEEIQQRKKRRGILLTWIGLPVAIGFVTIVAIFLGSLF</sequence>
<dbReference type="RefSeq" id="WP_368502833.1">
    <property type="nucleotide sequence ID" value="NZ_CP162550.1"/>
</dbReference>
<gene>
    <name evidence="2" type="ORF">AB3N04_00410</name>
</gene>